<dbReference type="InterPro" id="IPR011600">
    <property type="entry name" value="Pept_C14_caspase"/>
</dbReference>
<dbReference type="SMART" id="SM00115">
    <property type="entry name" value="CASc"/>
    <property type="match status" value="1"/>
</dbReference>
<dbReference type="GO" id="GO:0006915">
    <property type="term" value="P:apoptotic process"/>
    <property type="evidence" value="ECO:0007669"/>
    <property type="project" value="UniProtKB-KW"/>
</dbReference>
<evidence type="ECO:0000256" key="1">
    <source>
        <dbReference type="ARBA" id="ARBA00010134"/>
    </source>
</evidence>
<evidence type="ECO:0000259" key="5">
    <source>
        <dbReference type="PROSITE" id="PS50208"/>
    </source>
</evidence>
<organism evidence="6 7">
    <name type="scientific">Sphenodon punctatus</name>
    <name type="common">Tuatara</name>
    <name type="synonym">Hatteria punctata</name>
    <dbReference type="NCBI Taxonomy" id="8508"/>
    <lineage>
        <taxon>Eukaryota</taxon>
        <taxon>Metazoa</taxon>
        <taxon>Chordata</taxon>
        <taxon>Craniata</taxon>
        <taxon>Vertebrata</taxon>
        <taxon>Euteleostomi</taxon>
        <taxon>Lepidosauria</taxon>
        <taxon>Sphenodontia</taxon>
        <taxon>Sphenodontidae</taxon>
        <taxon>Sphenodon</taxon>
    </lineage>
</organism>
<dbReference type="Gene3D" id="1.10.533.10">
    <property type="entry name" value="Death Domain, Fas"/>
    <property type="match status" value="2"/>
</dbReference>
<dbReference type="PANTHER" id="PTHR48169:SF3">
    <property type="entry name" value="CASP8 AND FADD LIKE APOPTOSIS REGULATOR"/>
    <property type="match status" value="1"/>
</dbReference>
<dbReference type="SUPFAM" id="SSF52129">
    <property type="entry name" value="Caspase-like"/>
    <property type="match status" value="1"/>
</dbReference>
<dbReference type="GO" id="GO:0043123">
    <property type="term" value="P:positive regulation of canonical NF-kappaB signal transduction"/>
    <property type="evidence" value="ECO:0007669"/>
    <property type="project" value="Ensembl"/>
</dbReference>
<dbReference type="GO" id="GO:0031264">
    <property type="term" value="C:death-inducing signaling complex"/>
    <property type="evidence" value="ECO:0007669"/>
    <property type="project" value="Ensembl"/>
</dbReference>
<dbReference type="SMART" id="SM00031">
    <property type="entry name" value="DED"/>
    <property type="match status" value="2"/>
</dbReference>
<dbReference type="GeneTree" id="ENSGT00530000064199"/>
<dbReference type="OMA" id="MPQHRDY"/>
<dbReference type="InterPro" id="IPR001875">
    <property type="entry name" value="DED_dom"/>
</dbReference>
<dbReference type="InterPro" id="IPR029030">
    <property type="entry name" value="Caspase-like_dom_sf"/>
</dbReference>
<dbReference type="GO" id="GO:0060544">
    <property type="term" value="P:regulation of necroptotic process"/>
    <property type="evidence" value="ECO:0007669"/>
    <property type="project" value="Ensembl"/>
</dbReference>
<reference evidence="6" key="1">
    <citation type="submission" date="2025-08" db="UniProtKB">
        <authorList>
            <consortium name="Ensembl"/>
        </authorList>
    </citation>
    <scope>IDENTIFICATION</scope>
</reference>
<keyword evidence="2" id="KW-0053">Apoptosis</keyword>
<dbReference type="GO" id="GO:0008047">
    <property type="term" value="F:enzyme activator activity"/>
    <property type="evidence" value="ECO:0007669"/>
    <property type="project" value="Ensembl"/>
</dbReference>
<evidence type="ECO:0000313" key="6">
    <source>
        <dbReference type="Ensembl" id="ENSSPUP00000004412.1"/>
    </source>
</evidence>
<comment type="similarity">
    <text evidence="1">Belongs to the peptidase C14A family.</text>
</comment>
<evidence type="ECO:0000256" key="3">
    <source>
        <dbReference type="ARBA" id="ARBA00022737"/>
    </source>
</evidence>
<dbReference type="Pfam" id="PF01335">
    <property type="entry name" value="DED"/>
    <property type="match status" value="1"/>
</dbReference>
<dbReference type="GO" id="GO:0006508">
    <property type="term" value="P:proteolysis"/>
    <property type="evidence" value="ECO:0007669"/>
    <property type="project" value="InterPro"/>
</dbReference>
<dbReference type="PANTHER" id="PTHR48169">
    <property type="entry name" value="DED DOMAIN-CONTAINING PROTEIN"/>
    <property type="match status" value="1"/>
</dbReference>
<dbReference type="InterPro" id="IPR011029">
    <property type="entry name" value="DEATH-like_dom_sf"/>
</dbReference>
<feature type="domain" description="Caspase family p20" evidence="5">
    <location>
        <begin position="198"/>
        <end position="294"/>
    </location>
</feature>
<dbReference type="InterPro" id="IPR015917">
    <property type="entry name" value="Pept_C14A"/>
</dbReference>
<evidence type="ECO:0000256" key="2">
    <source>
        <dbReference type="ARBA" id="ARBA00022703"/>
    </source>
</evidence>
<dbReference type="SUPFAM" id="SSF47986">
    <property type="entry name" value="DEATH domain"/>
    <property type="match status" value="1"/>
</dbReference>
<dbReference type="PROSITE" id="PS50208">
    <property type="entry name" value="CASPASE_P20"/>
    <property type="match status" value="1"/>
</dbReference>
<name>A0A8D0GCX9_SPHPU</name>
<dbReference type="GO" id="GO:1902042">
    <property type="term" value="P:negative regulation of extrinsic apoptotic signaling pathway via death domain receptors"/>
    <property type="evidence" value="ECO:0007669"/>
    <property type="project" value="Ensembl"/>
</dbReference>
<dbReference type="Proteomes" id="UP000694392">
    <property type="component" value="Unplaced"/>
</dbReference>
<dbReference type="GO" id="GO:0097342">
    <property type="term" value="C:ripoptosome"/>
    <property type="evidence" value="ECO:0007669"/>
    <property type="project" value="Ensembl"/>
</dbReference>
<dbReference type="GO" id="GO:0004197">
    <property type="term" value="F:cysteine-type endopeptidase activity"/>
    <property type="evidence" value="ECO:0007669"/>
    <property type="project" value="InterPro"/>
</dbReference>
<evidence type="ECO:0000259" key="4">
    <source>
        <dbReference type="PROSITE" id="PS50168"/>
    </source>
</evidence>
<dbReference type="Ensembl" id="ENSSPUT00000004691.1">
    <property type="protein sequence ID" value="ENSSPUP00000004412.1"/>
    <property type="gene ID" value="ENSSPUG00000003396.1"/>
</dbReference>
<evidence type="ECO:0000313" key="7">
    <source>
        <dbReference type="Proteomes" id="UP000694392"/>
    </source>
</evidence>
<feature type="domain" description="DED" evidence="4">
    <location>
        <begin position="72"/>
        <end position="148"/>
    </location>
</feature>
<keyword evidence="7" id="KW-1185">Reference proteome</keyword>
<gene>
    <name evidence="6" type="primary">CFLAR</name>
</gene>
<dbReference type="FunFam" id="1.10.533.10:FF:000016">
    <property type="entry name" value="CASP8 and FADD-like apoptosis regulator"/>
    <property type="match status" value="1"/>
</dbReference>
<protein>
    <submittedName>
        <fullName evidence="6">CASP8 and FADD like apoptosis regulator</fullName>
    </submittedName>
</protein>
<dbReference type="GO" id="GO:0002020">
    <property type="term" value="F:protease binding"/>
    <property type="evidence" value="ECO:0007669"/>
    <property type="project" value="Ensembl"/>
</dbReference>
<feature type="domain" description="DED" evidence="4">
    <location>
        <begin position="6"/>
        <end position="55"/>
    </location>
</feature>
<sequence length="403" mass="46381">MTVYRVPATLIHQIEEELDKDENEVMLFLCRDLVPDLPAVDTRELLAALNERGRLMPNGIFYGLPLKTVAMSCRVLMVEISEGLDKKEVSSLIFLLQDYMQKMTKEKNFLGVVIDLEKLNLIASDQLDLIEDCLLSIHRVDLKKKIQKYKQECKMCGEGGGLPCTLKNWTNYGIKSLLCIMQKCPLGICLIIDCIGNDTEILENSFRTLHFEVRCHRFSSMETMKQRLHEVARQQDHKDYDCFACVLVSRGSHHSIFCTDQSFPGFSLEMVKDYFVGDSCPELRGKPKLFFIQSYIVPGNQQETTSLVEVDGDSLSIPQVADIFWSHCKVDVSILERSPSSSSYYLCCLAELLCHPRMRKRSLQDIHVVLNRRVYEWSRIHPKEQCSLSLQHTLRKKLFLSPR</sequence>
<reference evidence="6" key="2">
    <citation type="submission" date="2025-09" db="UniProtKB">
        <authorList>
            <consortium name="Ensembl"/>
        </authorList>
    </citation>
    <scope>IDENTIFICATION</scope>
</reference>
<accession>A0A8D0GCX9</accession>
<dbReference type="Pfam" id="PF00656">
    <property type="entry name" value="Peptidase_C14"/>
    <property type="match status" value="1"/>
</dbReference>
<keyword evidence="3" id="KW-0677">Repeat</keyword>
<dbReference type="InterPro" id="IPR001309">
    <property type="entry name" value="Pept_C14_p20"/>
</dbReference>
<dbReference type="Gene3D" id="3.40.50.1460">
    <property type="match status" value="1"/>
</dbReference>
<proteinExistence type="inferred from homology"/>
<dbReference type="AlphaFoldDB" id="A0A8D0GCX9"/>
<dbReference type="PROSITE" id="PS50168">
    <property type="entry name" value="DED"/>
    <property type="match status" value="2"/>
</dbReference>